<evidence type="ECO:0000313" key="3">
    <source>
        <dbReference type="Proteomes" id="UP000680067"/>
    </source>
</evidence>
<name>A0A941DLD8_9BURK</name>
<keyword evidence="3" id="KW-1185">Reference proteome</keyword>
<protein>
    <submittedName>
        <fullName evidence="2">Thioredoxin fold domain-containing protein</fullName>
    </submittedName>
</protein>
<dbReference type="EMBL" id="JAGSPN010000003">
    <property type="protein sequence ID" value="MBR7781672.1"/>
    <property type="molecule type" value="Genomic_DNA"/>
</dbReference>
<dbReference type="SUPFAM" id="SSF52833">
    <property type="entry name" value="Thioredoxin-like"/>
    <property type="match status" value="1"/>
</dbReference>
<evidence type="ECO:0000313" key="2">
    <source>
        <dbReference type="EMBL" id="MBR7781672.1"/>
    </source>
</evidence>
<keyword evidence="1" id="KW-0732">Signal</keyword>
<feature type="signal peptide" evidence="1">
    <location>
        <begin position="1"/>
        <end position="20"/>
    </location>
</feature>
<comment type="caution">
    <text evidence="2">The sequence shown here is derived from an EMBL/GenBank/DDBJ whole genome shotgun (WGS) entry which is preliminary data.</text>
</comment>
<accession>A0A941DLD8</accession>
<dbReference type="Proteomes" id="UP000680067">
    <property type="component" value="Unassembled WGS sequence"/>
</dbReference>
<dbReference type="AlphaFoldDB" id="A0A941DLD8"/>
<reference evidence="2" key="1">
    <citation type="submission" date="2021-04" db="EMBL/GenBank/DDBJ databases">
        <title>novel species isolated from subtropical streams in China.</title>
        <authorList>
            <person name="Lu H."/>
        </authorList>
    </citation>
    <scope>NUCLEOTIDE SEQUENCE</scope>
    <source>
        <strain evidence="2">LFS511W</strain>
    </source>
</reference>
<evidence type="ECO:0000256" key="1">
    <source>
        <dbReference type="SAM" id="SignalP"/>
    </source>
</evidence>
<organism evidence="2 3">
    <name type="scientific">Undibacterium luofuense</name>
    <dbReference type="NCBI Taxonomy" id="2828733"/>
    <lineage>
        <taxon>Bacteria</taxon>
        <taxon>Pseudomonadati</taxon>
        <taxon>Pseudomonadota</taxon>
        <taxon>Betaproteobacteria</taxon>
        <taxon>Burkholderiales</taxon>
        <taxon>Oxalobacteraceae</taxon>
        <taxon>Undibacterium</taxon>
    </lineage>
</organism>
<sequence length="303" mass="33834">MKKTILGIAATALLAGGAFAQNLDRDLRKAVDGYTALVANLQANNNLPQIEWSSYVKTTDVDEAWTVSAIPGLFAFRHIAPNMDKNPAEFEKWMKNKGYLFESRAIVLFLPNGAGFITRTGMFKKNPDALIVYDKDKGYRNGADALPYLAQILPHLHLDDLPKVGSKKPTFVLISSPSCPYSAALDPKLVESGLSFRVNVTFGVNPMKDYPYVNRVYCAKDKVAEWRKQVATKPLPDIKMFDAQCDRQELARYETADLNLLTGENLPTPSFVFADGTILSGADKLEQVKQKSQEMERKKLFFQ</sequence>
<gene>
    <name evidence="2" type="ORF">KDM89_05945</name>
</gene>
<dbReference type="InterPro" id="IPR036249">
    <property type="entry name" value="Thioredoxin-like_sf"/>
</dbReference>
<proteinExistence type="predicted"/>
<dbReference type="Gene3D" id="3.40.30.10">
    <property type="entry name" value="Glutaredoxin"/>
    <property type="match status" value="1"/>
</dbReference>
<feature type="chain" id="PRO_5037116501" evidence="1">
    <location>
        <begin position="21"/>
        <end position="303"/>
    </location>
</feature>